<accession>A0A9D1MNP8</accession>
<comment type="caution">
    <text evidence="9">The sequence shown here is derived from an EMBL/GenBank/DDBJ whole genome shotgun (WGS) entry which is preliminary data.</text>
</comment>
<evidence type="ECO:0000256" key="3">
    <source>
        <dbReference type="ARBA" id="ARBA00022448"/>
    </source>
</evidence>
<dbReference type="InterPro" id="IPR018385">
    <property type="entry name" value="C4_dicarb_anaerob_car-like"/>
</dbReference>
<dbReference type="GO" id="GO:0005886">
    <property type="term" value="C:plasma membrane"/>
    <property type="evidence" value="ECO:0007669"/>
    <property type="project" value="UniProtKB-SubCell"/>
</dbReference>
<evidence type="ECO:0000313" key="10">
    <source>
        <dbReference type="Proteomes" id="UP000824099"/>
    </source>
</evidence>
<evidence type="ECO:0000256" key="5">
    <source>
        <dbReference type="ARBA" id="ARBA00022692"/>
    </source>
</evidence>
<feature type="transmembrane region" description="Helical" evidence="8">
    <location>
        <begin position="179"/>
        <end position="198"/>
    </location>
</feature>
<evidence type="ECO:0000313" key="9">
    <source>
        <dbReference type="EMBL" id="HIU63481.1"/>
    </source>
</evidence>
<evidence type="ECO:0000256" key="6">
    <source>
        <dbReference type="ARBA" id="ARBA00022989"/>
    </source>
</evidence>
<comment type="subcellular location">
    <subcellularLocation>
        <location evidence="1">Cell membrane</location>
        <topology evidence="1">Multi-pass membrane protein</topology>
    </subcellularLocation>
</comment>
<evidence type="ECO:0000256" key="2">
    <source>
        <dbReference type="ARBA" id="ARBA00005275"/>
    </source>
</evidence>
<feature type="transmembrane region" description="Helical" evidence="8">
    <location>
        <begin position="401"/>
        <end position="421"/>
    </location>
</feature>
<comment type="similarity">
    <text evidence="2">Belongs to the DcuC/DcuD transporter (TC 2.A.61) family.</text>
</comment>
<feature type="transmembrane region" description="Helical" evidence="8">
    <location>
        <begin position="325"/>
        <end position="348"/>
    </location>
</feature>
<keyword evidence="4" id="KW-1003">Cell membrane</keyword>
<dbReference type="Proteomes" id="UP000824099">
    <property type="component" value="Unassembled WGS sequence"/>
</dbReference>
<feature type="transmembrane region" description="Helical" evidence="8">
    <location>
        <begin position="94"/>
        <end position="117"/>
    </location>
</feature>
<dbReference type="AlphaFoldDB" id="A0A9D1MNP8"/>
<proteinExistence type="inferred from homology"/>
<evidence type="ECO:0000256" key="1">
    <source>
        <dbReference type="ARBA" id="ARBA00004651"/>
    </source>
</evidence>
<dbReference type="GO" id="GO:0015556">
    <property type="term" value="F:C4-dicarboxylate transmembrane transporter activity"/>
    <property type="evidence" value="ECO:0007669"/>
    <property type="project" value="InterPro"/>
</dbReference>
<keyword evidence="7 8" id="KW-0472">Membrane</keyword>
<dbReference type="EMBL" id="DVNI01000004">
    <property type="protein sequence ID" value="HIU63481.1"/>
    <property type="molecule type" value="Genomic_DNA"/>
</dbReference>
<feature type="transmembrane region" description="Helical" evidence="8">
    <location>
        <begin position="25"/>
        <end position="43"/>
    </location>
</feature>
<dbReference type="PANTHER" id="PTHR42002">
    <property type="entry name" value="ANAEROBIC C4-DICARBOXYLATE TRANSPORTER DCUC-RELATED"/>
    <property type="match status" value="1"/>
</dbReference>
<organism evidence="9 10">
    <name type="scientific">Candidatus Avacidaminococcus intestinavium</name>
    <dbReference type="NCBI Taxonomy" id="2840684"/>
    <lineage>
        <taxon>Bacteria</taxon>
        <taxon>Bacillati</taxon>
        <taxon>Bacillota</taxon>
        <taxon>Negativicutes</taxon>
        <taxon>Acidaminococcales</taxon>
        <taxon>Acidaminococcaceae</taxon>
        <taxon>Acidaminococcaceae incertae sedis</taxon>
        <taxon>Candidatus Avacidaminococcus</taxon>
    </lineage>
</organism>
<keyword evidence="3" id="KW-0813">Transport</keyword>
<reference evidence="9" key="1">
    <citation type="submission" date="2020-10" db="EMBL/GenBank/DDBJ databases">
        <authorList>
            <person name="Gilroy R."/>
        </authorList>
    </citation>
    <scope>NUCLEOTIDE SEQUENCE</scope>
    <source>
        <strain evidence="9">CHK160-1198</strain>
    </source>
</reference>
<feature type="transmembrane region" description="Helical" evidence="8">
    <location>
        <begin position="123"/>
        <end position="147"/>
    </location>
</feature>
<feature type="transmembrane region" description="Helical" evidence="8">
    <location>
        <begin position="224"/>
        <end position="245"/>
    </location>
</feature>
<feature type="transmembrane region" description="Helical" evidence="8">
    <location>
        <begin position="368"/>
        <end position="394"/>
    </location>
</feature>
<evidence type="ECO:0000256" key="4">
    <source>
        <dbReference type="ARBA" id="ARBA00022475"/>
    </source>
</evidence>
<name>A0A9D1MNP8_9FIRM</name>
<feature type="transmembrane region" description="Helical" evidence="8">
    <location>
        <begin position="289"/>
        <end position="313"/>
    </location>
</feature>
<dbReference type="Pfam" id="PF03606">
    <property type="entry name" value="DcuC"/>
    <property type="match status" value="1"/>
</dbReference>
<dbReference type="InterPro" id="IPR004669">
    <property type="entry name" value="C4_dicarb_anaerob_car"/>
</dbReference>
<gene>
    <name evidence="9" type="primary">dcuC</name>
    <name evidence="9" type="ORF">IAB06_00355</name>
</gene>
<dbReference type="PANTHER" id="PTHR42002:SF2">
    <property type="entry name" value="ANAEROBIC C4-DICARBOXYLATE TRANSPORTER DCUC-RELATED"/>
    <property type="match status" value="1"/>
</dbReference>
<keyword evidence="5 8" id="KW-0812">Transmembrane</keyword>
<reference evidence="9" key="2">
    <citation type="journal article" date="2021" name="PeerJ">
        <title>Extensive microbial diversity within the chicken gut microbiome revealed by metagenomics and culture.</title>
        <authorList>
            <person name="Gilroy R."/>
            <person name="Ravi A."/>
            <person name="Getino M."/>
            <person name="Pursley I."/>
            <person name="Horton D.L."/>
            <person name="Alikhan N.F."/>
            <person name="Baker D."/>
            <person name="Gharbi K."/>
            <person name="Hall N."/>
            <person name="Watson M."/>
            <person name="Adriaenssens E.M."/>
            <person name="Foster-Nyarko E."/>
            <person name="Jarju S."/>
            <person name="Secka A."/>
            <person name="Antonio M."/>
            <person name="Oren A."/>
            <person name="Chaudhuri R.R."/>
            <person name="La Ragione R."/>
            <person name="Hildebrand F."/>
            <person name="Pallen M.J."/>
        </authorList>
    </citation>
    <scope>NUCLEOTIDE SEQUENCE</scope>
    <source>
        <strain evidence="9">CHK160-1198</strain>
    </source>
</reference>
<keyword evidence="6 8" id="KW-1133">Transmembrane helix</keyword>
<sequence length="422" mass="44258">MQIYVGLVIVVGMMYLMAKRKDPKTLLFGAGMLMLLLAGDYMGTFKAFSASMKQANVFETIITSMGFAAVVKLCGADKHLVSLFAKVLKKTGPFLIIGVAFATMIVNTSITSAAGVTAAMGTVFIPLMVASGIPVPLAAGAIMCGLYGGNLNPGHVHPTIVAHLAGVEGMDFVRAAAPALVASVFASSLVLTLMAFYLQKKGNKEELAAQAAAFGEIEMVKPNFIYAMVPLIPIVMLLLGNFHVVPAFKMPVPHAMVIGSIICMLVTRTNPQSVTKEFFKAMGSAFGNVFGLLICVNIFVAGLTKLGFIKILIDYMISSPAIAKVAAVFGPFIMTLICGSGESASIAFNEAVSVHADKFGMNVLDMGAMVVLSGGIGRSMAVFSAAMILCAGIAKVQPIDIIKYNSFAMVAALLTAAAFLMF</sequence>
<evidence type="ECO:0000256" key="7">
    <source>
        <dbReference type="ARBA" id="ARBA00023136"/>
    </source>
</evidence>
<dbReference type="NCBIfam" id="NF037994">
    <property type="entry name" value="DcuC_1"/>
    <property type="match status" value="1"/>
</dbReference>
<evidence type="ECO:0000256" key="8">
    <source>
        <dbReference type="SAM" id="Phobius"/>
    </source>
</evidence>
<protein>
    <submittedName>
        <fullName evidence="9">C4-dicarboxylate transporter DcuC</fullName>
    </submittedName>
</protein>